<comment type="subcellular location">
    <subcellularLocation>
        <location evidence="1">Membrane</location>
        <topology evidence="1">Single-pass type I membrane protein</topology>
    </subcellularLocation>
</comment>
<dbReference type="Pfam" id="PF07714">
    <property type="entry name" value="PK_Tyr_Ser-Thr"/>
    <property type="match status" value="1"/>
</dbReference>
<dbReference type="AlphaFoldDB" id="A0A9Q0GW96"/>
<evidence type="ECO:0000256" key="5">
    <source>
        <dbReference type="ARBA" id="ARBA00022729"/>
    </source>
</evidence>
<dbReference type="OrthoDB" id="544400at2759"/>
<evidence type="ECO:0000256" key="13">
    <source>
        <dbReference type="SAM" id="Phobius"/>
    </source>
</evidence>
<reference evidence="16" key="1">
    <citation type="journal article" date="2023" name="Plant J.">
        <title>The genome of the king protea, Protea cynaroides.</title>
        <authorList>
            <person name="Chang J."/>
            <person name="Duong T.A."/>
            <person name="Schoeman C."/>
            <person name="Ma X."/>
            <person name="Roodt D."/>
            <person name="Barker N."/>
            <person name="Li Z."/>
            <person name="Van de Peer Y."/>
            <person name="Mizrachi E."/>
        </authorList>
    </citation>
    <scope>NUCLEOTIDE SEQUENCE</scope>
    <source>
        <tissue evidence="16">Young leaves</tissue>
    </source>
</reference>
<dbReference type="EMBL" id="JAMYWD010000012">
    <property type="protein sequence ID" value="KAJ4953768.1"/>
    <property type="molecule type" value="Genomic_DNA"/>
</dbReference>
<keyword evidence="2" id="KW-0723">Serine/threonine-protein kinase</keyword>
<gene>
    <name evidence="16" type="ORF">NE237_030600</name>
</gene>
<proteinExistence type="predicted"/>
<feature type="chain" id="PRO_5040128929" description="Protein kinase domain-containing protein" evidence="14">
    <location>
        <begin position="23"/>
        <end position="673"/>
    </location>
</feature>
<evidence type="ECO:0000256" key="7">
    <source>
        <dbReference type="ARBA" id="ARBA00022777"/>
    </source>
</evidence>
<evidence type="ECO:0000256" key="14">
    <source>
        <dbReference type="SAM" id="SignalP"/>
    </source>
</evidence>
<dbReference type="InterPro" id="IPR000719">
    <property type="entry name" value="Prot_kinase_dom"/>
</dbReference>
<organism evidence="16 17">
    <name type="scientific">Protea cynaroides</name>
    <dbReference type="NCBI Taxonomy" id="273540"/>
    <lineage>
        <taxon>Eukaryota</taxon>
        <taxon>Viridiplantae</taxon>
        <taxon>Streptophyta</taxon>
        <taxon>Embryophyta</taxon>
        <taxon>Tracheophyta</taxon>
        <taxon>Spermatophyta</taxon>
        <taxon>Magnoliopsida</taxon>
        <taxon>Proteales</taxon>
        <taxon>Proteaceae</taxon>
        <taxon>Protea</taxon>
    </lineage>
</organism>
<dbReference type="InterPro" id="IPR025287">
    <property type="entry name" value="WAK_GUB"/>
</dbReference>
<evidence type="ECO:0000256" key="4">
    <source>
        <dbReference type="ARBA" id="ARBA00022692"/>
    </source>
</evidence>
<name>A0A9Q0GW96_9MAGN</name>
<evidence type="ECO:0000259" key="15">
    <source>
        <dbReference type="PROSITE" id="PS50011"/>
    </source>
</evidence>
<dbReference type="InterPro" id="IPR045874">
    <property type="entry name" value="LRK10/LRL21-25-like"/>
</dbReference>
<evidence type="ECO:0000256" key="11">
    <source>
        <dbReference type="ARBA" id="ARBA00023180"/>
    </source>
</evidence>
<evidence type="ECO:0000256" key="1">
    <source>
        <dbReference type="ARBA" id="ARBA00004479"/>
    </source>
</evidence>
<evidence type="ECO:0000256" key="12">
    <source>
        <dbReference type="PROSITE-ProRule" id="PRU10141"/>
    </source>
</evidence>
<keyword evidence="17" id="KW-1185">Reference proteome</keyword>
<evidence type="ECO:0000313" key="17">
    <source>
        <dbReference type="Proteomes" id="UP001141806"/>
    </source>
</evidence>
<dbReference type="InterPro" id="IPR008271">
    <property type="entry name" value="Ser/Thr_kinase_AS"/>
</dbReference>
<keyword evidence="4 13" id="KW-0812">Transmembrane</keyword>
<keyword evidence="6 12" id="KW-0547">Nucleotide-binding</keyword>
<keyword evidence="9 13" id="KW-1133">Transmembrane helix</keyword>
<evidence type="ECO:0000256" key="8">
    <source>
        <dbReference type="ARBA" id="ARBA00022840"/>
    </source>
</evidence>
<keyword evidence="7" id="KW-0418">Kinase</keyword>
<dbReference type="PROSITE" id="PS50011">
    <property type="entry name" value="PROTEIN_KINASE_DOM"/>
    <property type="match status" value="1"/>
</dbReference>
<dbReference type="Gene3D" id="3.30.200.20">
    <property type="entry name" value="Phosphorylase Kinase, domain 1"/>
    <property type="match status" value="1"/>
</dbReference>
<protein>
    <recommendedName>
        <fullName evidence="15">Protein kinase domain-containing protein</fullName>
    </recommendedName>
</protein>
<dbReference type="SMART" id="SM00220">
    <property type="entry name" value="S_TKc"/>
    <property type="match status" value="1"/>
</dbReference>
<keyword evidence="8 12" id="KW-0067">ATP-binding</keyword>
<feature type="domain" description="Protein kinase" evidence="15">
    <location>
        <begin position="350"/>
        <end position="636"/>
    </location>
</feature>
<sequence>MRRRRGLIIIIIFFFQAFIVLGNEASNDRKYLCNDMNNPSPCRNLLNISYPFRLNTDPPDCGGDSRYELSCENNRTILHLDSGEYHVEAISYENQSMRVVDSGLQIHNCSSLPLHPLTFLNLTFDNSTKYVSDRPYFLRAQTFITFLSCETPIFSGAIIYPDNFVINTFPCINGSSGSYSYVLVGDLPCSQVPDLCTIGTSVPIRQLEYEAGHYPSFSGIHREMAMGFELSWSHEDMLGVFCVSEVDRFNNTIRRCYYSCIGNRASFRSYFSCFWNYYWPLFYEFGIPKILGPVMLLRISVGIICFCTLLIYMLRRRHFSMDTNIEEFLQEHNNLMLVQYSYSEIKKMTKHFSDKLGQGGFGLVYKGKLRSGNLVAIKMLTKSKGNGQDFINEVATIGRIHHVNVVRLIGFCFERSKRALVYDFMPNGSLDKFIFIQEQTEIFLSWENMYKIALGIAHGIEYLHRGCAMQILHFDIKPHNVLLDEDFTPKISDFGLAKLYLTTDNTVSLTAARGTIGYIAPELVYKSMGGVSYKADVYSFGMLLMEMAGRRKNVNPFANTTSQVYFPSWVYEKLSRGEDMEMEDATDEDKSTIRKMIIVALSCIQLKPDDRPSMSRVIEMLESPTELLQMPPRPFLGSSLERMTDDQTIIEPSTTSLQSSSSSNYSVIQSNYM</sequence>
<dbReference type="GO" id="GO:0005524">
    <property type="term" value="F:ATP binding"/>
    <property type="evidence" value="ECO:0007669"/>
    <property type="project" value="UniProtKB-UniRule"/>
</dbReference>
<dbReference type="PROSITE" id="PS00107">
    <property type="entry name" value="PROTEIN_KINASE_ATP"/>
    <property type="match status" value="1"/>
</dbReference>
<keyword evidence="3" id="KW-0808">Transferase</keyword>
<feature type="signal peptide" evidence="14">
    <location>
        <begin position="1"/>
        <end position="22"/>
    </location>
</feature>
<evidence type="ECO:0000256" key="10">
    <source>
        <dbReference type="ARBA" id="ARBA00023136"/>
    </source>
</evidence>
<dbReference type="Proteomes" id="UP001141806">
    <property type="component" value="Unassembled WGS sequence"/>
</dbReference>
<dbReference type="FunFam" id="1.10.510.10:FF:000590">
    <property type="entry name" value="PR5-like receptor kinase"/>
    <property type="match status" value="1"/>
</dbReference>
<dbReference type="PANTHER" id="PTHR27009">
    <property type="entry name" value="RUST RESISTANCE KINASE LR10-RELATED"/>
    <property type="match status" value="1"/>
</dbReference>
<keyword evidence="10 13" id="KW-0472">Membrane</keyword>
<dbReference type="GO" id="GO:0016020">
    <property type="term" value="C:membrane"/>
    <property type="evidence" value="ECO:0007669"/>
    <property type="project" value="UniProtKB-SubCell"/>
</dbReference>
<keyword evidence="11" id="KW-0325">Glycoprotein</keyword>
<evidence type="ECO:0000256" key="3">
    <source>
        <dbReference type="ARBA" id="ARBA00022679"/>
    </source>
</evidence>
<dbReference type="SUPFAM" id="SSF56112">
    <property type="entry name" value="Protein kinase-like (PK-like)"/>
    <property type="match status" value="1"/>
</dbReference>
<dbReference type="InterPro" id="IPR017441">
    <property type="entry name" value="Protein_kinase_ATP_BS"/>
</dbReference>
<dbReference type="GO" id="GO:0004674">
    <property type="term" value="F:protein serine/threonine kinase activity"/>
    <property type="evidence" value="ECO:0007669"/>
    <property type="project" value="UniProtKB-KW"/>
</dbReference>
<dbReference type="PROSITE" id="PS00108">
    <property type="entry name" value="PROTEIN_KINASE_ST"/>
    <property type="match status" value="1"/>
</dbReference>
<dbReference type="InterPro" id="IPR001245">
    <property type="entry name" value="Ser-Thr/Tyr_kinase_cat_dom"/>
</dbReference>
<dbReference type="Pfam" id="PF13947">
    <property type="entry name" value="GUB_WAK_bind"/>
    <property type="match status" value="1"/>
</dbReference>
<dbReference type="InterPro" id="IPR011009">
    <property type="entry name" value="Kinase-like_dom_sf"/>
</dbReference>
<evidence type="ECO:0000256" key="2">
    <source>
        <dbReference type="ARBA" id="ARBA00022527"/>
    </source>
</evidence>
<evidence type="ECO:0000313" key="16">
    <source>
        <dbReference type="EMBL" id="KAJ4953768.1"/>
    </source>
</evidence>
<evidence type="ECO:0000256" key="6">
    <source>
        <dbReference type="ARBA" id="ARBA00022741"/>
    </source>
</evidence>
<accession>A0A9Q0GW96</accession>
<feature type="transmembrane region" description="Helical" evidence="13">
    <location>
        <begin position="290"/>
        <end position="314"/>
    </location>
</feature>
<dbReference type="GO" id="GO:0030247">
    <property type="term" value="F:polysaccharide binding"/>
    <property type="evidence" value="ECO:0007669"/>
    <property type="project" value="InterPro"/>
</dbReference>
<comment type="caution">
    <text evidence="16">The sequence shown here is derived from an EMBL/GenBank/DDBJ whole genome shotgun (WGS) entry which is preliminary data.</text>
</comment>
<evidence type="ECO:0000256" key="9">
    <source>
        <dbReference type="ARBA" id="ARBA00022989"/>
    </source>
</evidence>
<dbReference type="FunFam" id="3.30.200.20:FF:000178">
    <property type="entry name" value="serine/threonine-protein kinase PBS1-like"/>
    <property type="match status" value="1"/>
</dbReference>
<dbReference type="CDD" id="cd14066">
    <property type="entry name" value="STKc_IRAK"/>
    <property type="match status" value="1"/>
</dbReference>
<feature type="binding site" evidence="12">
    <location>
        <position position="378"/>
    </location>
    <ligand>
        <name>ATP</name>
        <dbReference type="ChEBI" id="CHEBI:30616"/>
    </ligand>
</feature>
<keyword evidence="5 14" id="KW-0732">Signal</keyword>
<dbReference type="Gene3D" id="1.10.510.10">
    <property type="entry name" value="Transferase(Phosphotransferase) domain 1"/>
    <property type="match status" value="1"/>
</dbReference>